<evidence type="ECO:0000313" key="9">
    <source>
        <dbReference type="Proteomes" id="UP001456513"/>
    </source>
</evidence>
<gene>
    <name evidence="8" type="ORF">AABD04_00690</name>
</gene>
<feature type="domain" description="Cardiolipin synthase N-terminal" evidence="7">
    <location>
        <begin position="28"/>
        <end position="68"/>
    </location>
</feature>
<evidence type="ECO:0000256" key="5">
    <source>
        <dbReference type="ARBA" id="ARBA00023136"/>
    </source>
</evidence>
<proteinExistence type="predicted"/>
<keyword evidence="4 6" id="KW-1133">Transmembrane helix</keyword>
<feature type="transmembrane region" description="Helical" evidence="6">
    <location>
        <begin position="15"/>
        <end position="35"/>
    </location>
</feature>
<organism evidence="8 9">
    <name type="scientific">Rhodococcus navarretei</name>
    <dbReference type="NCBI Taxonomy" id="3128981"/>
    <lineage>
        <taxon>Bacteria</taxon>
        <taxon>Bacillati</taxon>
        <taxon>Actinomycetota</taxon>
        <taxon>Actinomycetes</taxon>
        <taxon>Mycobacteriales</taxon>
        <taxon>Nocardiaceae</taxon>
        <taxon>Rhodococcus</taxon>
    </lineage>
</organism>
<dbReference type="EMBL" id="JBBPCN010000001">
    <property type="protein sequence ID" value="MEK8069362.1"/>
    <property type="molecule type" value="Genomic_DNA"/>
</dbReference>
<evidence type="ECO:0000259" key="7">
    <source>
        <dbReference type="Pfam" id="PF13396"/>
    </source>
</evidence>
<dbReference type="Proteomes" id="UP001456513">
    <property type="component" value="Unassembled WGS sequence"/>
</dbReference>
<accession>A0ABU9CPL1</accession>
<evidence type="ECO:0000313" key="8">
    <source>
        <dbReference type="EMBL" id="MEK8069362.1"/>
    </source>
</evidence>
<dbReference type="Pfam" id="PF13396">
    <property type="entry name" value="PLDc_N"/>
    <property type="match status" value="1"/>
</dbReference>
<evidence type="ECO:0000256" key="2">
    <source>
        <dbReference type="ARBA" id="ARBA00022475"/>
    </source>
</evidence>
<evidence type="ECO:0000256" key="6">
    <source>
        <dbReference type="SAM" id="Phobius"/>
    </source>
</evidence>
<dbReference type="RefSeq" id="WP_341439856.1">
    <property type="nucleotide sequence ID" value="NZ_JBBPCN010000001.1"/>
</dbReference>
<dbReference type="InterPro" id="IPR027379">
    <property type="entry name" value="CLS_N"/>
</dbReference>
<evidence type="ECO:0000256" key="1">
    <source>
        <dbReference type="ARBA" id="ARBA00004651"/>
    </source>
</evidence>
<keyword evidence="3 6" id="KW-0812">Transmembrane</keyword>
<evidence type="ECO:0000256" key="4">
    <source>
        <dbReference type="ARBA" id="ARBA00022989"/>
    </source>
</evidence>
<feature type="transmembrane region" description="Helical" evidence="6">
    <location>
        <begin position="47"/>
        <end position="67"/>
    </location>
</feature>
<keyword evidence="5 6" id="KW-0472">Membrane</keyword>
<sequence length="80" mass="9035">MNSDGNPTLPLAFDLAWTAAFVVWLLLVGVAWVSILRTSHRRRGAAFWWCLLVLLMPFTGALIWFLARPKTSESDQRTSS</sequence>
<protein>
    <submittedName>
        <fullName evidence="8">PLDc N-terminal domain-containing protein</fullName>
    </submittedName>
</protein>
<name>A0ABU9CPL1_9NOCA</name>
<keyword evidence="9" id="KW-1185">Reference proteome</keyword>
<comment type="caution">
    <text evidence="8">The sequence shown here is derived from an EMBL/GenBank/DDBJ whole genome shotgun (WGS) entry which is preliminary data.</text>
</comment>
<keyword evidence="2" id="KW-1003">Cell membrane</keyword>
<reference evidence="8 9" key="1">
    <citation type="submission" date="2024-03" db="EMBL/GenBank/DDBJ databases">
        <title>Rhodococcus navarretei sp. nov. and Pseudarthrobacter quantumdoti sp. nov., two new species with the ability to biosynthesize Quantum Dots isolated from soil samples at Union Glacier, Antarctica.</title>
        <authorList>
            <person name="Vargas M."/>
        </authorList>
    </citation>
    <scope>NUCLEOTIDE SEQUENCE [LARGE SCALE GENOMIC DNA]</scope>
    <source>
        <strain evidence="8 9">EXRC-4A-4</strain>
    </source>
</reference>
<evidence type="ECO:0000256" key="3">
    <source>
        <dbReference type="ARBA" id="ARBA00022692"/>
    </source>
</evidence>
<comment type="subcellular location">
    <subcellularLocation>
        <location evidence="1">Cell membrane</location>
        <topology evidence="1">Multi-pass membrane protein</topology>
    </subcellularLocation>
</comment>